<feature type="compositionally biased region" description="Low complexity" evidence="7">
    <location>
        <begin position="24"/>
        <end position="38"/>
    </location>
</feature>
<dbReference type="InterPro" id="IPR023082">
    <property type="entry name" value="Homeo_prospero_dom"/>
</dbReference>
<feature type="compositionally biased region" description="Low complexity" evidence="7">
    <location>
        <begin position="689"/>
        <end position="700"/>
    </location>
</feature>
<evidence type="ECO:0000313" key="10">
    <source>
        <dbReference type="Proteomes" id="UP001142055"/>
    </source>
</evidence>
<evidence type="ECO:0000256" key="1">
    <source>
        <dbReference type="ARBA" id="ARBA00004123"/>
    </source>
</evidence>
<name>A0A9Q0M1S6_BLOTA</name>
<evidence type="ECO:0000256" key="2">
    <source>
        <dbReference type="ARBA" id="ARBA00023015"/>
    </source>
</evidence>
<keyword evidence="2" id="KW-0805">Transcription regulation</keyword>
<dbReference type="InterPro" id="IPR009057">
    <property type="entry name" value="Homeodomain-like_sf"/>
</dbReference>
<proteinExistence type="predicted"/>
<dbReference type="PROSITE" id="PS51818">
    <property type="entry name" value="HOMEO_PROSPERO"/>
    <property type="match status" value="1"/>
</dbReference>
<keyword evidence="10" id="KW-1185">Reference proteome</keyword>
<comment type="caution">
    <text evidence="9">The sequence shown here is derived from an EMBL/GenBank/DDBJ whole genome shotgun (WGS) entry which is preliminary data.</text>
</comment>
<gene>
    <name evidence="9" type="ORF">RDWZM_008688</name>
</gene>
<feature type="compositionally biased region" description="Polar residues" evidence="7">
    <location>
        <begin position="325"/>
        <end position="334"/>
    </location>
</feature>
<dbReference type="GO" id="GO:0000978">
    <property type="term" value="F:RNA polymerase II cis-regulatory region sequence-specific DNA binding"/>
    <property type="evidence" value="ECO:0007669"/>
    <property type="project" value="TreeGrafter"/>
</dbReference>
<dbReference type="PANTHER" id="PTHR12198">
    <property type="entry name" value="HOMEOBOX PROTEIN PROSPERO/PROX-1/CEH-26"/>
    <property type="match status" value="1"/>
</dbReference>
<accession>A0A9Q0M1S6</accession>
<evidence type="ECO:0000256" key="7">
    <source>
        <dbReference type="SAM" id="MobiDB-lite"/>
    </source>
</evidence>
<dbReference type="Gene3D" id="1.10.10.500">
    <property type="entry name" value="Homeo-prospero domain"/>
    <property type="match status" value="1"/>
</dbReference>
<evidence type="ECO:0000259" key="8">
    <source>
        <dbReference type="PROSITE" id="PS51818"/>
    </source>
</evidence>
<feature type="domain" description="Prospero" evidence="8">
    <location>
        <begin position="530"/>
        <end position="691"/>
    </location>
</feature>
<feature type="non-terminal residue" evidence="9">
    <location>
        <position position="1"/>
    </location>
</feature>
<dbReference type="PANTHER" id="PTHR12198:SF0">
    <property type="entry name" value="HOMEOBOX PROTEIN PROSPERO"/>
    <property type="match status" value="1"/>
</dbReference>
<reference evidence="9" key="1">
    <citation type="submission" date="2022-12" db="EMBL/GenBank/DDBJ databases">
        <title>Genome assemblies of Blomia tropicalis.</title>
        <authorList>
            <person name="Cui Y."/>
        </authorList>
    </citation>
    <scope>NUCLEOTIDE SEQUENCE</scope>
    <source>
        <tissue evidence="9">Adult mites</tissue>
    </source>
</reference>
<keyword evidence="5" id="KW-0804">Transcription</keyword>
<dbReference type="InterPro" id="IPR037131">
    <property type="entry name" value="Homeo_prospero_dom_sf"/>
</dbReference>
<evidence type="ECO:0000256" key="3">
    <source>
        <dbReference type="ARBA" id="ARBA00023125"/>
    </source>
</evidence>
<dbReference type="GO" id="GO:0005634">
    <property type="term" value="C:nucleus"/>
    <property type="evidence" value="ECO:0007669"/>
    <property type="project" value="UniProtKB-SubCell"/>
</dbReference>
<dbReference type="GO" id="GO:0048468">
    <property type="term" value="P:cell development"/>
    <property type="evidence" value="ECO:0007669"/>
    <property type="project" value="UniProtKB-ARBA"/>
</dbReference>
<comment type="subcellular location">
    <subcellularLocation>
        <location evidence="1">Nucleus</location>
    </subcellularLocation>
</comment>
<feature type="region of interest" description="Disordered" evidence="7">
    <location>
        <begin position="217"/>
        <end position="249"/>
    </location>
</feature>
<dbReference type="SUPFAM" id="SSF46689">
    <property type="entry name" value="Homeodomain-like"/>
    <property type="match status" value="1"/>
</dbReference>
<dbReference type="Proteomes" id="UP001142055">
    <property type="component" value="Chromosome 3"/>
</dbReference>
<dbReference type="InterPro" id="IPR039350">
    <property type="entry name" value="Prospero_homeodomain"/>
</dbReference>
<evidence type="ECO:0000256" key="4">
    <source>
        <dbReference type="ARBA" id="ARBA00023155"/>
    </source>
</evidence>
<feature type="region of interest" description="Disordered" evidence="7">
    <location>
        <begin position="679"/>
        <end position="700"/>
    </location>
</feature>
<keyword evidence="6" id="KW-0539">Nucleus</keyword>
<organism evidence="9 10">
    <name type="scientific">Blomia tropicalis</name>
    <name type="common">Mite</name>
    <dbReference type="NCBI Taxonomy" id="40697"/>
    <lineage>
        <taxon>Eukaryota</taxon>
        <taxon>Metazoa</taxon>
        <taxon>Ecdysozoa</taxon>
        <taxon>Arthropoda</taxon>
        <taxon>Chelicerata</taxon>
        <taxon>Arachnida</taxon>
        <taxon>Acari</taxon>
        <taxon>Acariformes</taxon>
        <taxon>Sarcoptiformes</taxon>
        <taxon>Astigmata</taxon>
        <taxon>Glycyphagoidea</taxon>
        <taxon>Echimyopodidae</taxon>
        <taxon>Blomia</taxon>
    </lineage>
</organism>
<evidence type="ECO:0000256" key="6">
    <source>
        <dbReference type="ARBA" id="ARBA00023242"/>
    </source>
</evidence>
<dbReference type="AlphaFoldDB" id="A0A9Q0M1S6"/>
<feature type="region of interest" description="Disordered" evidence="7">
    <location>
        <begin position="321"/>
        <end position="349"/>
    </location>
</feature>
<evidence type="ECO:0000313" key="9">
    <source>
        <dbReference type="EMBL" id="KAJ6217531.1"/>
    </source>
</evidence>
<feature type="compositionally biased region" description="Polar residues" evidence="7">
    <location>
        <begin position="217"/>
        <end position="236"/>
    </location>
</feature>
<keyword evidence="4" id="KW-0371">Homeobox</keyword>
<dbReference type="GO" id="GO:0000981">
    <property type="term" value="F:DNA-binding transcription factor activity, RNA polymerase II-specific"/>
    <property type="evidence" value="ECO:0007669"/>
    <property type="project" value="TreeGrafter"/>
</dbReference>
<feature type="region of interest" description="Disordered" evidence="7">
    <location>
        <begin position="1"/>
        <end position="45"/>
    </location>
</feature>
<dbReference type="EMBL" id="JAPWDV010000003">
    <property type="protein sequence ID" value="KAJ6217531.1"/>
    <property type="molecule type" value="Genomic_DNA"/>
</dbReference>
<evidence type="ECO:0000256" key="5">
    <source>
        <dbReference type="ARBA" id="ARBA00023163"/>
    </source>
</evidence>
<keyword evidence="3" id="KW-0238">DNA-binding</keyword>
<dbReference type="GO" id="GO:0007399">
    <property type="term" value="P:nervous system development"/>
    <property type="evidence" value="ECO:0007669"/>
    <property type="project" value="UniProtKB-ARBA"/>
</dbReference>
<protein>
    <recommendedName>
        <fullName evidence="8">Prospero domain-containing protein</fullName>
    </recommendedName>
</protein>
<sequence>VDNSTTAISHEPEPVGDEYDCDQSNSSVRSSSNTNNQHNHSKRARVENIVSNMLLVTSSNNSAAELDESFDERRSNKDIELNLAPNTRTSRTEHLPTKRARMSEYEREFKLQQLQAQLYTMNQNPIGMAPLVCDMNDDEKKVNRHQSSKNGDIDSVIDLIKGQIITSINHIIDNTLRSHLVDSNVNVAQTNNIRYENIKDGGKGLLSQMLDAKYTRNATPKGSSLNAISLNNGSKSSGRDGSPFALPNEASPAPKPFNYPLIVGSSFYNAYSNPTNGLTTMLNGGSNQNSTPIGRDNPSPVVPEQTEAMSLVVAPKKRRNKVTDTRLTPRTGNRLTRDEQRSSVSPPIGNGALHFNSSLTGVPASLTNSLQHASDFFDPNVAPFPFADQSRLSSLFSNGDDTDLKNGLVNGQAVAAANVVAAAAAASNPVVSAVAQAAAVHHLHMMNVSRGSPDSLNGYTGSMLNSFGRGSVTGSENGGDGSETNDTQSMYDPSMQMISFSYKRRARIATNIPDPIIIDDHDCSLTSLHTSTLSPMHLRKAKLMFFYVRYPSSSVLKMFFPDIKFNKNNTAQLVKWFSNFREFYYIQMEKYARQAISEGIKCPENLEVTDDCELLRVLNLHYNRSNHITIPERFRTVCETTLREFFRSLQLNKDTEQSWKKAIYKDYVCMIQTGEEEEEAAAKVNGRRNQQQQPVNQQQT</sequence>
<dbReference type="Pfam" id="PF05044">
    <property type="entry name" value="HPD"/>
    <property type="match status" value="1"/>
</dbReference>